<comment type="caution">
    <text evidence="2">The sequence shown here is derived from an EMBL/GenBank/DDBJ whole genome shotgun (WGS) entry which is preliminary data.</text>
</comment>
<evidence type="ECO:0000256" key="1">
    <source>
        <dbReference type="SAM" id="Coils"/>
    </source>
</evidence>
<gene>
    <name evidence="2" type="ORF">Lreu23DRAFT_5046</name>
</gene>
<reference evidence="3" key="1">
    <citation type="submission" date="2008-06" db="EMBL/GenBank/DDBJ databases">
        <title>Permanent draft sequence of Lactobacillus reuteri 100-23.</title>
        <authorList>
            <consortium name="US DOE Joint Genome Institute"/>
            <person name="Copeland A."/>
            <person name="Lucas S."/>
            <person name="Lapidus A."/>
            <person name="Barry K."/>
            <person name="Detter J.C."/>
            <person name="Glavina del Rio T."/>
            <person name="Hammon N."/>
            <person name="Israni S."/>
            <person name="Dalin E."/>
            <person name="Tice H."/>
            <person name="Pitluck S."/>
            <person name="Sun H."/>
            <person name="Schmutz J."/>
            <person name="Larimer F."/>
            <person name="Land M."/>
            <person name="Hauser L."/>
            <person name="Walter J."/>
            <person name="Heng N.C.K."/>
            <person name="Tannock G.W."/>
            <person name="Richardson P."/>
        </authorList>
    </citation>
    <scope>NUCLEOTIDE SEQUENCE [LARGE SCALE GENOMIC DNA]</scope>
    <source>
        <strain evidence="3">DSM 17509 / CIP 109821 / 100-23</strain>
    </source>
</reference>
<organism evidence="2 3">
    <name type="scientific">Limosilactobacillus reuteri subsp. rodentium (strain DSM 17509 / CIP 109821 / 100-23)</name>
    <name type="common">Lactobacillus reuteri</name>
    <dbReference type="NCBI Taxonomy" id="349123"/>
    <lineage>
        <taxon>Bacteria</taxon>
        <taxon>Bacillati</taxon>
        <taxon>Bacillota</taxon>
        <taxon>Bacilli</taxon>
        <taxon>Lactobacillales</taxon>
        <taxon>Lactobacillaceae</taxon>
        <taxon>Limosilactobacillus</taxon>
    </lineage>
</organism>
<name>B3XNY8_LIMR1</name>
<sequence>MTKPKYDTLSVRYIDENKENKIGNYIDVIDKYYISCSKLAKKIGISSRKLQYQIEKGKYNLAFQYFFKQSIRIRKEKPDSKIGDLIGYPGRGGEKYISSQLKAVILECKKHPDLLTYFNNQEKLKVKDGDLVTPAFFNSKAEYEMNIKDELEQLKENVKEQERNYTNEYRRKLINKLIDIINDNNLSKEKIIEQILNLGKKKTQRIKFSNETNKTLATLKEDINNLLVDYEAACVGLELEPNNEYPYWIDALAGKSWKDRYKIPALAGKCIRIVGWA</sequence>
<evidence type="ECO:0000313" key="3">
    <source>
        <dbReference type="Proteomes" id="UP000003853"/>
    </source>
</evidence>
<protein>
    <submittedName>
        <fullName evidence="2">Uncharacterized protein</fullName>
    </submittedName>
</protein>
<evidence type="ECO:0000313" key="2">
    <source>
        <dbReference type="EMBL" id="EDX43524.1"/>
    </source>
</evidence>
<proteinExistence type="predicted"/>
<dbReference type="Proteomes" id="UP000003853">
    <property type="component" value="Unassembled WGS sequence"/>
</dbReference>
<keyword evidence="1" id="KW-0175">Coiled coil</keyword>
<dbReference type="PATRIC" id="fig|349123.13.peg.2072"/>
<dbReference type="AlphaFoldDB" id="B3XNY8"/>
<accession>B3XNY8</accession>
<dbReference type="RefSeq" id="WP_003665522.1">
    <property type="nucleotide sequence ID" value="NZ_AAPZ02000001.1"/>
</dbReference>
<feature type="coiled-coil region" evidence="1">
    <location>
        <begin position="140"/>
        <end position="171"/>
    </location>
</feature>
<dbReference type="EMBL" id="AAPZ02000001">
    <property type="protein sequence ID" value="EDX43524.1"/>
    <property type="molecule type" value="Genomic_DNA"/>
</dbReference>